<sequence length="185" mass="19586">MRRRFLTGRVSLDFTHTGGEGEHAVWEILHTQADLERWLDVILEAEGIVVGSAADLDAARTLRAAITRAARGLAAGSSLDPADVAVINTAAAAPPLVPELRADGARGYAAPSAVGALSTLARDAIDLFAGHLATRIRVCAAPDCGLLLVDTSRPGKRRWCSMQRCGNLAKVRGHRQRSTSPAPIH</sequence>
<organism evidence="2 3">
    <name type="scientific">Jiangella asiatica</name>
    <dbReference type="NCBI Taxonomy" id="2530372"/>
    <lineage>
        <taxon>Bacteria</taxon>
        <taxon>Bacillati</taxon>
        <taxon>Actinomycetota</taxon>
        <taxon>Actinomycetes</taxon>
        <taxon>Jiangellales</taxon>
        <taxon>Jiangellaceae</taxon>
        <taxon>Jiangella</taxon>
    </lineage>
</organism>
<dbReference type="PANTHER" id="PTHR35525">
    <property type="entry name" value="BLL6575 PROTEIN"/>
    <property type="match status" value="1"/>
</dbReference>
<dbReference type="InParanoid" id="A0A4R5DAZ3"/>
<protein>
    <submittedName>
        <fullName evidence="2">Zf-CGNR multi-domain protein</fullName>
    </submittedName>
</protein>
<evidence type="ECO:0000313" key="2">
    <source>
        <dbReference type="EMBL" id="TDE09150.1"/>
    </source>
</evidence>
<dbReference type="InterPro" id="IPR010852">
    <property type="entry name" value="ABATE"/>
</dbReference>
<dbReference type="AlphaFoldDB" id="A0A4R5DAZ3"/>
<dbReference type="Proteomes" id="UP000294739">
    <property type="component" value="Unassembled WGS sequence"/>
</dbReference>
<keyword evidence="3" id="KW-1185">Reference proteome</keyword>
<dbReference type="Pfam" id="PF07336">
    <property type="entry name" value="ABATE"/>
    <property type="match status" value="1"/>
</dbReference>
<dbReference type="EMBL" id="SMKZ01000020">
    <property type="protein sequence ID" value="TDE09150.1"/>
    <property type="molecule type" value="Genomic_DNA"/>
</dbReference>
<reference evidence="2 3" key="1">
    <citation type="submission" date="2019-03" db="EMBL/GenBank/DDBJ databases">
        <title>Draft genome sequences of novel Actinobacteria.</title>
        <authorList>
            <person name="Sahin N."/>
            <person name="Ay H."/>
            <person name="Saygin H."/>
        </authorList>
    </citation>
    <scope>NUCLEOTIDE SEQUENCE [LARGE SCALE GENOMIC DNA]</scope>
    <source>
        <strain evidence="2 3">5K138</strain>
    </source>
</reference>
<name>A0A4R5DAZ3_9ACTN</name>
<dbReference type="SUPFAM" id="SSF160904">
    <property type="entry name" value="Jann2411-like"/>
    <property type="match status" value="1"/>
</dbReference>
<dbReference type="OrthoDB" id="123307at2"/>
<dbReference type="InterPro" id="IPR021005">
    <property type="entry name" value="Znf_CGNR"/>
</dbReference>
<dbReference type="InterPro" id="IPR023286">
    <property type="entry name" value="ABATE_dom_sf"/>
</dbReference>
<evidence type="ECO:0000313" key="3">
    <source>
        <dbReference type="Proteomes" id="UP000294739"/>
    </source>
</evidence>
<evidence type="ECO:0000259" key="1">
    <source>
        <dbReference type="Pfam" id="PF11706"/>
    </source>
</evidence>
<dbReference type="PANTHER" id="PTHR35525:SF3">
    <property type="entry name" value="BLL6575 PROTEIN"/>
    <property type="match status" value="1"/>
</dbReference>
<feature type="domain" description="Zinc finger CGNR" evidence="1">
    <location>
        <begin position="135"/>
        <end position="177"/>
    </location>
</feature>
<comment type="caution">
    <text evidence="2">The sequence shown here is derived from an EMBL/GenBank/DDBJ whole genome shotgun (WGS) entry which is preliminary data.</text>
</comment>
<gene>
    <name evidence="2" type="ORF">E1269_15245</name>
</gene>
<dbReference type="Pfam" id="PF11706">
    <property type="entry name" value="zf-CGNR"/>
    <property type="match status" value="1"/>
</dbReference>
<dbReference type="Gene3D" id="1.10.3300.10">
    <property type="entry name" value="Jann2411-like domain"/>
    <property type="match status" value="1"/>
</dbReference>
<proteinExistence type="predicted"/>
<accession>A0A4R5DAZ3</accession>